<dbReference type="AlphaFoldDB" id="A0A1B8APQ7"/>
<dbReference type="Gene3D" id="3.40.630.30">
    <property type="match status" value="1"/>
</dbReference>
<dbReference type="OMA" id="AGAKWRI"/>
<dbReference type="Proteomes" id="UP000091967">
    <property type="component" value="Unassembled WGS sequence"/>
</dbReference>
<dbReference type="InterPro" id="IPR000182">
    <property type="entry name" value="GNAT_dom"/>
</dbReference>
<evidence type="ECO:0000313" key="3">
    <source>
        <dbReference type="Proteomes" id="UP000091967"/>
    </source>
</evidence>
<dbReference type="InterPro" id="IPR052523">
    <property type="entry name" value="Trichothecene_AcTrans"/>
</dbReference>
<dbReference type="CDD" id="cd04301">
    <property type="entry name" value="NAT_SF"/>
    <property type="match status" value="1"/>
</dbReference>
<name>A0A1B8APQ7_FUSPO</name>
<dbReference type="GO" id="GO:0016747">
    <property type="term" value="F:acyltransferase activity, transferring groups other than amino-acyl groups"/>
    <property type="evidence" value="ECO:0007669"/>
    <property type="project" value="InterPro"/>
</dbReference>
<proteinExistence type="predicted"/>
<organism evidence="2 3">
    <name type="scientific">Fusarium poae</name>
    <dbReference type="NCBI Taxonomy" id="36050"/>
    <lineage>
        <taxon>Eukaryota</taxon>
        <taxon>Fungi</taxon>
        <taxon>Dikarya</taxon>
        <taxon>Ascomycota</taxon>
        <taxon>Pezizomycotina</taxon>
        <taxon>Sordariomycetes</taxon>
        <taxon>Hypocreomycetidae</taxon>
        <taxon>Hypocreales</taxon>
        <taxon>Nectriaceae</taxon>
        <taxon>Fusarium</taxon>
    </lineage>
</organism>
<dbReference type="EMBL" id="LYXU01000003">
    <property type="protein sequence ID" value="OBS22549.1"/>
    <property type="molecule type" value="Genomic_DNA"/>
</dbReference>
<dbReference type="PANTHER" id="PTHR42791:SF1">
    <property type="entry name" value="N-ACETYLTRANSFERASE DOMAIN-CONTAINING PROTEIN"/>
    <property type="match status" value="1"/>
</dbReference>
<evidence type="ECO:0000259" key="1">
    <source>
        <dbReference type="PROSITE" id="PS51186"/>
    </source>
</evidence>
<feature type="domain" description="N-acetyltransferase" evidence="1">
    <location>
        <begin position="58"/>
        <end position="220"/>
    </location>
</feature>
<sequence length="221" mass="24925">MYITIRPAVFSDLETLGEIQFAALLPTTPVERLIYPSGMTANALTVSIKEKERRFKDTNVKYVNAVTESGRIISFARWYIWHQGRSHEDWGAAFTFHPSHHLTPEDMNVQTARAFYQGIDQLKKKNIAGKPCLYLSLIATRPEYQGSGAGSQLLSWGINHAVEHRLNIYTVSTAASLSWYEKFGFRSVDEFCIDMTAMGGKDENGTLGVYTAKLMQFTVDK</sequence>
<dbReference type="SUPFAM" id="SSF55729">
    <property type="entry name" value="Acyl-CoA N-acyltransferases (Nat)"/>
    <property type="match status" value="1"/>
</dbReference>
<dbReference type="STRING" id="36050.A0A1B8APQ7"/>
<dbReference type="Pfam" id="PF13508">
    <property type="entry name" value="Acetyltransf_7"/>
    <property type="match status" value="1"/>
</dbReference>
<accession>A0A1B8APQ7</accession>
<dbReference type="InterPro" id="IPR016181">
    <property type="entry name" value="Acyl_CoA_acyltransferase"/>
</dbReference>
<reference evidence="2 3" key="1">
    <citation type="submission" date="2016-06" db="EMBL/GenBank/DDBJ databases">
        <title>Living apart together: crosstalk between the core and supernumerary genomes in a fungal plant pathogen.</title>
        <authorList>
            <person name="Vanheule A."/>
            <person name="Audenaert K."/>
            <person name="Warris S."/>
            <person name="Van De Geest H."/>
            <person name="Schijlen E."/>
            <person name="Hofte M."/>
            <person name="De Saeger S."/>
            <person name="Haesaert G."/>
            <person name="Waalwijk C."/>
            <person name="Van Der Lee T."/>
        </authorList>
    </citation>
    <scope>NUCLEOTIDE SEQUENCE [LARGE SCALE GENOMIC DNA]</scope>
    <source>
        <strain evidence="2 3">2516</strain>
    </source>
</reference>
<gene>
    <name evidence="2" type="ORF">FPOA_08886</name>
</gene>
<comment type="caution">
    <text evidence="2">The sequence shown here is derived from an EMBL/GenBank/DDBJ whole genome shotgun (WGS) entry which is preliminary data.</text>
</comment>
<dbReference type="PROSITE" id="PS51186">
    <property type="entry name" value="GNAT"/>
    <property type="match status" value="1"/>
</dbReference>
<keyword evidence="3" id="KW-1185">Reference proteome</keyword>
<evidence type="ECO:0000313" key="2">
    <source>
        <dbReference type="EMBL" id="OBS22549.1"/>
    </source>
</evidence>
<dbReference type="PANTHER" id="PTHR42791">
    <property type="entry name" value="GNAT FAMILY ACETYLTRANSFERASE"/>
    <property type="match status" value="1"/>
</dbReference>
<protein>
    <recommendedName>
        <fullName evidence="1">N-acetyltransferase domain-containing protein</fullName>
    </recommendedName>
</protein>